<sequence>MEKGTGKRHKKTDNRLPEPGMAMQGEEIDTSVKNYSLQVPVSFYIIDKRCE</sequence>
<accession>A0AAN0T722</accession>
<feature type="compositionally biased region" description="Basic residues" evidence="1">
    <location>
        <begin position="1"/>
        <end position="12"/>
    </location>
</feature>
<evidence type="ECO:0000313" key="3">
    <source>
        <dbReference type="Proteomes" id="UP000032024"/>
    </source>
</evidence>
<name>A0AAN0T722_HEYCO</name>
<dbReference type="AlphaFoldDB" id="A0AAN0T722"/>
<protein>
    <submittedName>
        <fullName evidence="2">Uncharacterized protein</fullName>
    </submittedName>
</protein>
<evidence type="ECO:0000313" key="2">
    <source>
        <dbReference type="EMBL" id="AJO22835.1"/>
    </source>
</evidence>
<organism evidence="2 3">
    <name type="scientific">Heyndrickxia coagulans</name>
    <name type="common">Weizmannia coagulans</name>
    <dbReference type="NCBI Taxonomy" id="1398"/>
    <lineage>
        <taxon>Bacteria</taxon>
        <taxon>Bacillati</taxon>
        <taxon>Bacillota</taxon>
        <taxon>Bacilli</taxon>
        <taxon>Bacillales</taxon>
        <taxon>Bacillaceae</taxon>
        <taxon>Heyndrickxia</taxon>
    </lineage>
</organism>
<gene>
    <name evidence="2" type="ORF">SB48_HM08orf03240</name>
</gene>
<evidence type="ECO:0000256" key="1">
    <source>
        <dbReference type="SAM" id="MobiDB-lite"/>
    </source>
</evidence>
<feature type="region of interest" description="Disordered" evidence="1">
    <location>
        <begin position="1"/>
        <end position="22"/>
    </location>
</feature>
<dbReference type="Proteomes" id="UP000032024">
    <property type="component" value="Chromosome"/>
</dbReference>
<proteinExistence type="predicted"/>
<keyword evidence="3" id="KW-1185">Reference proteome</keyword>
<reference evidence="3" key="1">
    <citation type="submission" date="2015-01" db="EMBL/GenBank/DDBJ databases">
        <title>Comparative genome analysis of Bacillus coagulans HM-08, Clostridium butyricum HM-68, Bacillus subtilis HM-66 and Bacillus paralicheniformis BL-09.</title>
        <authorList>
            <person name="Zhang H."/>
        </authorList>
    </citation>
    <scope>NUCLEOTIDE SEQUENCE [LARGE SCALE GENOMIC DNA]</scope>
    <source>
        <strain evidence="3">HM-08</strain>
    </source>
</reference>
<dbReference type="EMBL" id="CP010525">
    <property type="protein sequence ID" value="AJO22835.1"/>
    <property type="molecule type" value="Genomic_DNA"/>
</dbReference>